<dbReference type="CDD" id="cd23507">
    <property type="entry name" value="hydrophobin_I"/>
    <property type="match status" value="1"/>
</dbReference>
<feature type="region of interest" description="Disordered" evidence="3">
    <location>
        <begin position="28"/>
        <end position="52"/>
    </location>
</feature>
<dbReference type="AlphaFoldDB" id="A0A8H4HXT2"/>
<dbReference type="EMBL" id="JAIBSC010000042">
    <property type="protein sequence ID" value="KAH1905278.1"/>
    <property type="molecule type" value="Genomic_DNA"/>
</dbReference>
<feature type="region of interest" description="Disordered" evidence="3">
    <location>
        <begin position="160"/>
        <end position="190"/>
    </location>
</feature>
<keyword evidence="1 2" id="KW-1015">Disulfide bond</keyword>
<dbReference type="GO" id="GO:0009277">
    <property type="term" value="C:fungal-type cell wall"/>
    <property type="evidence" value="ECO:0007669"/>
    <property type="project" value="InterPro"/>
</dbReference>
<feature type="compositionally biased region" description="Polar residues" evidence="3">
    <location>
        <begin position="160"/>
        <end position="172"/>
    </location>
</feature>
<name>A0A8H4HXT2_ASPFM</name>
<comment type="subcellular location">
    <subcellularLocation>
        <location evidence="2">Secreted</location>
        <location evidence="2">Cell wall</location>
    </subcellularLocation>
</comment>
<comment type="caution">
    <text evidence="4">The sequence shown here is derived from an EMBL/GenBank/DDBJ whole genome shotgun (WGS) entry which is preliminary data.</text>
</comment>
<dbReference type="Proteomes" id="UP000813423">
    <property type="component" value="Unassembled WGS sequence"/>
</dbReference>
<evidence type="ECO:0000313" key="4">
    <source>
        <dbReference type="EMBL" id="KAH1905278.1"/>
    </source>
</evidence>
<feature type="signal peptide" evidence="2">
    <location>
        <begin position="1"/>
        <end position="18"/>
    </location>
</feature>
<feature type="compositionally biased region" description="Low complexity" evidence="3">
    <location>
        <begin position="28"/>
        <end position="49"/>
    </location>
</feature>
<comment type="similarity">
    <text evidence="2">Belongs to the fungal hydrophobin family.</text>
</comment>
<feature type="chain" id="PRO_5041473698" description="Hydrophobin" evidence="2">
    <location>
        <begin position="19"/>
        <end position="190"/>
    </location>
</feature>
<dbReference type="Pfam" id="PF01185">
    <property type="entry name" value="Hydrophobin"/>
    <property type="match status" value="1"/>
</dbReference>
<keyword evidence="2" id="KW-0134">Cell wall</keyword>
<evidence type="ECO:0000256" key="1">
    <source>
        <dbReference type="ARBA" id="ARBA00023157"/>
    </source>
</evidence>
<dbReference type="GO" id="GO:0005199">
    <property type="term" value="F:structural constituent of cell wall"/>
    <property type="evidence" value="ECO:0007669"/>
    <property type="project" value="InterPro"/>
</dbReference>
<evidence type="ECO:0000256" key="2">
    <source>
        <dbReference type="RuleBase" id="RU365009"/>
    </source>
</evidence>
<organism evidence="4 5">
    <name type="scientific">Aspergillus fumigatus</name>
    <name type="common">Neosartorya fumigata</name>
    <dbReference type="NCBI Taxonomy" id="746128"/>
    <lineage>
        <taxon>Eukaryota</taxon>
        <taxon>Fungi</taxon>
        <taxon>Dikarya</taxon>
        <taxon>Ascomycota</taxon>
        <taxon>Pezizomycotina</taxon>
        <taxon>Eurotiomycetes</taxon>
        <taxon>Eurotiomycetidae</taxon>
        <taxon>Eurotiales</taxon>
        <taxon>Aspergillaceae</taxon>
        <taxon>Aspergillus</taxon>
        <taxon>Aspergillus subgen. Fumigati</taxon>
    </lineage>
</organism>
<proteinExistence type="inferred from homology"/>
<accession>A0A8H4HXT2</accession>
<protein>
    <recommendedName>
        <fullName evidence="2">Hydrophobin</fullName>
    </recommendedName>
</protein>
<evidence type="ECO:0000313" key="5">
    <source>
        <dbReference type="Proteomes" id="UP000813423"/>
    </source>
</evidence>
<evidence type="ECO:0000256" key="3">
    <source>
        <dbReference type="SAM" id="MobiDB-lite"/>
    </source>
</evidence>
<dbReference type="OMA" id="YEAYTCP"/>
<keyword evidence="2" id="KW-0732">Signal</keyword>
<gene>
    <name evidence="4" type="ORF">KXV57_006053</name>
</gene>
<dbReference type="InterPro" id="IPR001338">
    <property type="entry name" value="Class_I_Hydrophobin"/>
</dbReference>
<reference evidence="4" key="1">
    <citation type="submission" date="2021-08" db="EMBL/GenBank/DDBJ databases">
        <title>Global Aspergillus fumigatus from environmental and clinical sources.</title>
        <authorList>
            <person name="Barber A."/>
            <person name="Sae-Ong T."/>
        </authorList>
    </citation>
    <scope>NUCLEOTIDE SEQUENCE</scope>
    <source>
        <strain evidence="4">NRZ-2016-071</strain>
    </source>
</reference>
<keyword evidence="2" id="KW-0964">Secreted</keyword>
<sequence>MRPITILCTLATLSTTLAVPFSQASKSTSASRSTSSSTVPASLPSPTLSGPNACPPNKFKQCCTTLSQVGDDLLKPLGAVVPLVGAIQVNSLVGVSCRPMADAAPESTCGNAVMCCDSSTVGGDDLMQTSCQDFALAKKREREAIERQQRRFSEYQRMMLSQSATPAPTSTGVDVMGSSFSKAKATPTRV</sequence>